<evidence type="ECO:0000313" key="6">
    <source>
        <dbReference type="Proteomes" id="UP000295706"/>
    </source>
</evidence>
<gene>
    <name evidence="5" type="ORF">EZE20_11555</name>
</gene>
<dbReference type="PANTHER" id="PTHR38045">
    <property type="entry name" value="CHROMOSOME 1, WHOLE GENOME SHOTGUN SEQUENCE"/>
    <property type="match status" value="1"/>
</dbReference>
<dbReference type="InterPro" id="IPR012480">
    <property type="entry name" value="Hepar_II_III_C"/>
</dbReference>
<comment type="caution">
    <text evidence="5">The sequence shown here is derived from an EMBL/GenBank/DDBJ whole genome shotgun (WGS) entry which is preliminary data.</text>
</comment>
<feature type="chain" id="PRO_5020931477" evidence="2">
    <location>
        <begin position="23"/>
        <end position="637"/>
    </location>
</feature>
<keyword evidence="2" id="KW-0732">Signal</keyword>
<dbReference type="InterPro" id="IPR008929">
    <property type="entry name" value="Chondroitin_lyas"/>
</dbReference>
<dbReference type="Pfam" id="PF07940">
    <property type="entry name" value="Hepar_II_III_C"/>
    <property type="match status" value="1"/>
</dbReference>
<dbReference type="OrthoDB" id="175534at2"/>
<proteinExistence type="predicted"/>
<dbReference type="Gene3D" id="1.50.10.100">
    <property type="entry name" value="Chondroitin AC/alginate lyase"/>
    <property type="match status" value="1"/>
</dbReference>
<dbReference type="GO" id="GO:0030313">
    <property type="term" value="C:cell envelope"/>
    <property type="evidence" value="ECO:0007669"/>
    <property type="project" value="UniProtKB-SubCell"/>
</dbReference>
<dbReference type="Gene3D" id="2.70.98.70">
    <property type="match status" value="1"/>
</dbReference>
<dbReference type="Pfam" id="PF16332">
    <property type="entry name" value="DUF4962"/>
    <property type="match status" value="1"/>
</dbReference>
<evidence type="ECO:0000256" key="1">
    <source>
        <dbReference type="ARBA" id="ARBA00004196"/>
    </source>
</evidence>
<protein>
    <submittedName>
        <fullName evidence="5">DUF4962 domain-containing protein</fullName>
    </submittedName>
</protein>
<evidence type="ECO:0000259" key="3">
    <source>
        <dbReference type="Pfam" id="PF07940"/>
    </source>
</evidence>
<accession>A0A4R4KES6</accession>
<dbReference type="Proteomes" id="UP000295706">
    <property type="component" value="Unassembled WGS sequence"/>
</dbReference>
<dbReference type="AlphaFoldDB" id="A0A4R4KES6"/>
<feature type="domain" description="Heparinase II N-terminal" evidence="4">
    <location>
        <begin position="32"/>
        <end position="223"/>
    </location>
</feature>
<dbReference type="InterPro" id="IPR032518">
    <property type="entry name" value="HepII_N"/>
</dbReference>
<sequence length="637" mass="71357">MKSNLSFGVLVLLFFFAFSSFAQHAGSVPGDSATILAHLQKMDKSHPRLLWKKGEEKEVLQKVENDELLRNVHKAILAECDNLLAVAPVERIQIGRRLLDKSRECLRRVMQLAYAYRTTKEEKYLKRAEKELLAVAAFSDWNPSHFLDVAEMTMAVAIGYDWLYDQLSPASRQALKSAMLTKGIKPSYDSRYNWFLTAEHNWNQVCNAGMIFGALALAEDEPALAAGTISRAIQTIPRAMEAYGPDGGYPEGFGYWGYGTSFNVLFISALEKALGSDFGLTKIKGFSETASFYQSMVGPTGMVHNWGDSGLSEGVSPAMFWFAGREKDPSLLWRQRSILMAKSNGKITGNRILPTLLIWSPEQKLETISAPKSNIWVGQGDSPVAMFRTSWTDPNAIFVGFKAGSASVNHAHMDIGSFVLDVQGERWAMDFGPQEYNSLEERGIKLFGRTQDAERWDIFRYNNLVHNTLTFNGACQQVKGYAKIDQWSEEPMNQSVVSDLSTVYADQVETIKRGIALKEQKYVVVRDEIKTKNKTTHLRWTLLTAASARIVDGSTVELSQNGKKMYLIFESQNPLTLKTWTTVPTHDYDAPNPGTQLIGFESDLPANSTQAFTVYFTSSKNIQKAEPLNEWKGKSKK</sequence>
<keyword evidence="6" id="KW-1185">Reference proteome</keyword>
<feature type="domain" description="Heparinase II/III-like C-terminal" evidence="3">
    <location>
        <begin position="395"/>
        <end position="598"/>
    </location>
</feature>
<dbReference type="SUPFAM" id="SSF48230">
    <property type="entry name" value="Chondroitin AC/alginate lyase"/>
    <property type="match status" value="1"/>
</dbReference>
<dbReference type="EMBL" id="SMJU01000006">
    <property type="protein sequence ID" value="TDB65326.1"/>
    <property type="molecule type" value="Genomic_DNA"/>
</dbReference>
<evidence type="ECO:0000256" key="2">
    <source>
        <dbReference type="SAM" id="SignalP"/>
    </source>
</evidence>
<dbReference type="RefSeq" id="WP_132117691.1">
    <property type="nucleotide sequence ID" value="NZ_SMJU01000006.1"/>
</dbReference>
<name>A0A4R4KES6_9BACT</name>
<reference evidence="5 6" key="1">
    <citation type="submission" date="2019-02" db="EMBL/GenBank/DDBJ databases">
        <title>Arundinibacter roseus gen. nov., sp. nov., a new member of the family Cytophagaceae.</title>
        <authorList>
            <person name="Szuroczki S."/>
            <person name="Khayer B."/>
            <person name="Sproer C."/>
            <person name="Toumi M."/>
            <person name="Szabo A."/>
            <person name="Felfoldi T."/>
            <person name="Schumann P."/>
            <person name="Toth E."/>
        </authorList>
    </citation>
    <scope>NUCLEOTIDE SEQUENCE [LARGE SCALE GENOMIC DNA]</scope>
    <source>
        <strain evidence="5 6">DMA-k-7a</strain>
    </source>
</reference>
<comment type="subcellular location">
    <subcellularLocation>
        <location evidence="1">Cell envelope</location>
    </subcellularLocation>
</comment>
<evidence type="ECO:0000259" key="4">
    <source>
        <dbReference type="Pfam" id="PF16332"/>
    </source>
</evidence>
<organism evidence="5 6">
    <name type="scientific">Arundinibacter roseus</name>
    <dbReference type="NCBI Taxonomy" id="2070510"/>
    <lineage>
        <taxon>Bacteria</taxon>
        <taxon>Pseudomonadati</taxon>
        <taxon>Bacteroidota</taxon>
        <taxon>Cytophagia</taxon>
        <taxon>Cytophagales</taxon>
        <taxon>Spirosomataceae</taxon>
        <taxon>Arundinibacter</taxon>
    </lineage>
</organism>
<dbReference type="GO" id="GO:0016829">
    <property type="term" value="F:lyase activity"/>
    <property type="evidence" value="ECO:0007669"/>
    <property type="project" value="InterPro"/>
</dbReference>
<feature type="signal peptide" evidence="2">
    <location>
        <begin position="1"/>
        <end position="22"/>
    </location>
</feature>
<evidence type="ECO:0000313" key="5">
    <source>
        <dbReference type="EMBL" id="TDB65326.1"/>
    </source>
</evidence>
<dbReference type="PANTHER" id="PTHR38045:SF1">
    <property type="entry name" value="HEPARINASE II_III-LIKE PROTEIN"/>
    <property type="match status" value="1"/>
</dbReference>